<feature type="transmembrane region" description="Helical" evidence="7">
    <location>
        <begin position="137"/>
        <end position="159"/>
    </location>
</feature>
<comment type="subcellular location">
    <subcellularLocation>
        <location evidence="1">Membrane</location>
        <topology evidence="1">Multi-pass membrane protein</topology>
    </subcellularLocation>
</comment>
<organism evidence="9 10">
    <name type="scientific">Deinococcus arenicola</name>
    <dbReference type="NCBI Taxonomy" id="2994950"/>
    <lineage>
        <taxon>Bacteria</taxon>
        <taxon>Thermotogati</taxon>
        <taxon>Deinococcota</taxon>
        <taxon>Deinococci</taxon>
        <taxon>Deinococcales</taxon>
        <taxon>Deinococcaceae</taxon>
        <taxon>Deinococcus</taxon>
    </lineage>
</organism>
<evidence type="ECO:0000313" key="9">
    <source>
        <dbReference type="EMBL" id="MDV6373917.1"/>
    </source>
</evidence>
<dbReference type="Gene3D" id="3.30.70.1450">
    <property type="entry name" value="Regulator of K+ conductance, C-terminal domain"/>
    <property type="match status" value="2"/>
</dbReference>
<keyword evidence="2" id="KW-0813">Transport</keyword>
<evidence type="ECO:0000256" key="4">
    <source>
        <dbReference type="ARBA" id="ARBA00022737"/>
    </source>
</evidence>
<feature type="transmembrane region" description="Helical" evidence="7">
    <location>
        <begin position="480"/>
        <end position="497"/>
    </location>
</feature>
<feature type="transmembrane region" description="Helical" evidence="7">
    <location>
        <begin position="397"/>
        <end position="430"/>
    </location>
</feature>
<gene>
    <name evidence="9" type="ORF">ORD21_04810</name>
</gene>
<keyword evidence="10" id="KW-1185">Reference proteome</keyword>
<feature type="transmembrane region" description="Helical" evidence="7">
    <location>
        <begin position="91"/>
        <end position="117"/>
    </location>
</feature>
<dbReference type="PANTHER" id="PTHR43652">
    <property type="entry name" value="BASIC AMINO ACID ANTIPORTER YFCC-RELATED"/>
    <property type="match status" value="1"/>
</dbReference>
<dbReference type="PANTHER" id="PTHR43652:SF2">
    <property type="entry name" value="BASIC AMINO ACID ANTIPORTER YFCC-RELATED"/>
    <property type="match status" value="1"/>
</dbReference>
<dbReference type="PROSITE" id="PS51202">
    <property type="entry name" value="RCK_C"/>
    <property type="match status" value="2"/>
</dbReference>
<evidence type="ECO:0000256" key="3">
    <source>
        <dbReference type="ARBA" id="ARBA00022692"/>
    </source>
</evidence>
<proteinExistence type="predicted"/>
<dbReference type="InterPro" id="IPR006037">
    <property type="entry name" value="RCK_C"/>
</dbReference>
<evidence type="ECO:0000313" key="10">
    <source>
        <dbReference type="Proteomes" id="UP001276150"/>
    </source>
</evidence>
<evidence type="ECO:0000256" key="6">
    <source>
        <dbReference type="ARBA" id="ARBA00023136"/>
    </source>
</evidence>
<feature type="transmembrane region" description="Helical" evidence="7">
    <location>
        <begin position="442"/>
        <end position="460"/>
    </location>
</feature>
<comment type="caution">
    <text evidence="9">The sequence shown here is derived from an EMBL/GenBank/DDBJ whole genome shotgun (WGS) entry which is preliminary data.</text>
</comment>
<name>A0ABU4DNA1_9DEIO</name>
<evidence type="ECO:0000259" key="8">
    <source>
        <dbReference type="PROSITE" id="PS51202"/>
    </source>
</evidence>
<evidence type="ECO:0000256" key="5">
    <source>
        <dbReference type="ARBA" id="ARBA00022989"/>
    </source>
</evidence>
<dbReference type="Proteomes" id="UP001276150">
    <property type="component" value="Unassembled WGS sequence"/>
</dbReference>
<feature type="transmembrane region" description="Helical" evidence="7">
    <location>
        <begin position="47"/>
        <end position="70"/>
    </location>
</feature>
<dbReference type="CDD" id="cd01115">
    <property type="entry name" value="SLC13_permease"/>
    <property type="match status" value="1"/>
</dbReference>
<dbReference type="InterPro" id="IPR036721">
    <property type="entry name" value="RCK_C_sf"/>
</dbReference>
<feature type="transmembrane region" description="Helical" evidence="7">
    <location>
        <begin position="171"/>
        <end position="193"/>
    </location>
</feature>
<evidence type="ECO:0000256" key="7">
    <source>
        <dbReference type="SAM" id="Phobius"/>
    </source>
</evidence>
<evidence type="ECO:0000256" key="1">
    <source>
        <dbReference type="ARBA" id="ARBA00004141"/>
    </source>
</evidence>
<dbReference type="Pfam" id="PF03600">
    <property type="entry name" value="CitMHS"/>
    <property type="match status" value="1"/>
</dbReference>
<feature type="domain" description="RCK C-terminal" evidence="8">
    <location>
        <begin position="202"/>
        <end position="286"/>
    </location>
</feature>
<dbReference type="EMBL" id="JAPMIV010000005">
    <property type="protein sequence ID" value="MDV6373917.1"/>
    <property type="molecule type" value="Genomic_DNA"/>
</dbReference>
<protein>
    <submittedName>
        <fullName evidence="9">SLC13 family permease</fullName>
    </submittedName>
</protein>
<evidence type="ECO:0000256" key="2">
    <source>
        <dbReference type="ARBA" id="ARBA00022448"/>
    </source>
</evidence>
<feature type="transmembrane region" description="Helical" evidence="7">
    <location>
        <begin position="564"/>
        <end position="584"/>
    </location>
</feature>
<keyword evidence="4" id="KW-0677">Repeat</keyword>
<reference evidence="9 10" key="1">
    <citation type="submission" date="2022-11" db="EMBL/GenBank/DDBJ databases">
        <title>Deinococcus ZS9-10, Low Temperature and Draught-tolerating, UV-resistant Bacteria from Continental Antarctica.</title>
        <authorList>
            <person name="Cheng L."/>
        </authorList>
    </citation>
    <scope>NUCLEOTIDE SEQUENCE [LARGE SCALE GENOMIC DNA]</scope>
    <source>
        <strain evidence="9 10">ZS9-10</strain>
    </source>
</reference>
<keyword evidence="5 7" id="KW-1133">Transmembrane helix</keyword>
<feature type="domain" description="RCK C-terminal" evidence="8">
    <location>
        <begin position="297"/>
        <end position="381"/>
    </location>
</feature>
<sequence length="586" mass="61466">MDPVTLILILFVAALVLFATEWLPVDVTALGLLSALLLTGLVTPKEAFAGFGSDTVLTLASLFILTRVLLRAGVIEWIGTTLARRARNAPAMLRGLLGTVAGISAFTSNTATTAVFLPVVAGLSKRAGIGAGRALMPLAFASILGGTVTIIGTSTNLVVSGALPTTGQRPLGFFELAWVGLPVAVVGLLYLFFVAPRLLPNREAALEESLRDYLADLTVAPDSPLVDKPLRDSGLGRDHGLTVVALRRDNQTFYAPGPEFVIRSGDTLAVEGQTERILAGKSTLGVVSKSEQKLRADPGEGGSRDGNVRLIEAVVLPGSPLLGRTLKEGRFRERYGVSVLALHRRARNFERLGGVRLAVGDLLLIQGNAARIDSLGEYLAVMGDLTGRVRDPRRAPLAVALFVGAVGLGAFGVLPLAVAVVVAVALSLIFRLISPEEAYSAVEWPILVLIASMLAFGTAFEATGAAGVLTGALSGVLEPLGPYGLLGALFVVTVALTQPMSNQAAALVMLPLAIGTAKTLGYDPRPFIIGITIAASNSFITPLEPSCMLVYGPGRYTFMDFVRVGSGLTLVTFAVAMLIIPRVWPF</sequence>
<accession>A0ABU4DNA1</accession>
<dbReference type="SUPFAM" id="SSF116726">
    <property type="entry name" value="TrkA C-terminal domain-like"/>
    <property type="match status" value="2"/>
</dbReference>
<dbReference type="InterPro" id="IPR004680">
    <property type="entry name" value="Cit_transptr-like_dom"/>
</dbReference>
<dbReference type="Pfam" id="PF02080">
    <property type="entry name" value="TrkA_C"/>
    <property type="match status" value="2"/>
</dbReference>
<dbReference type="RefSeq" id="WP_317639233.1">
    <property type="nucleotide sequence ID" value="NZ_JAPMIV010000005.1"/>
</dbReference>
<keyword evidence="6 7" id="KW-0472">Membrane</keyword>
<keyword evidence="3 7" id="KW-0812">Transmembrane</keyword>
<dbReference type="InterPro" id="IPR051679">
    <property type="entry name" value="DASS-Related_Transporters"/>
</dbReference>